<dbReference type="GO" id="GO:0016887">
    <property type="term" value="F:ATP hydrolysis activity"/>
    <property type="evidence" value="ECO:0007669"/>
    <property type="project" value="InterPro"/>
</dbReference>
<dbReference type="InterPro" id="IPR050153">
    <property type="entry name" value="Metal_Ion_Import_ABC"/>
</dbReference>
<dbReference type="GO" id="GO:0005524">
    <property type="term" value="F:ATP binding"/>
    <property type="evidence" value="ECO:0007669"/>
    <property type="project" value="UniProtKB-KW"/>
</dbReference>
<dbReference type="SUPFAM" id="SSF52540">
    <property type="entry name" value="P-loop containing nucleoside triphosphate hydrolases"/>
    <property type="match status" value="1"/>
</dbReference>
<keyword evidence="4 6" id="KW-0067">ATP-binding</keyword>
<feature type="domain" description="ABC transporter" evidence="5">
    <location>
        <begin position="1"/>
        <end position="203"/>
    </location>
</feature>
<protein>
    <submittedName>
        <fullName evidence="6">Glutamine transport ATP-binding protein GlnQ</fullName>
    </submittedName>
</protein>
<evidence type="ECO:0000256" key="3">
    <source>
        <dbReference type="ARBA" id="ARBA00022741"/>
    </source>
</evidence>
<accession>A0A518EXB6</accession>
<gene>
    <name evidence="6" type="primary">glnQ</name>
    <name evidence="6" type="ORF">Poly30_42700</name>
</gene>
<keyword evidence="2" id="KW-0813">Transport</keyword>
<dbReference type="InterPro" id="IPR017871">
    <property type="entry name" value="ABC_transporter-like_CS"/>
</dbReference>
<dbReference type="AlphaFoldDB" id="A0A518EXB6"/>
<evidence type="ECO:0000259" key="5">
    <source>
        <dbReference type="PROSITE" id="PS50893"/>
    </source>
</evidence>
<reference evidence="6 7" key="1">
    <citation type="submission" date="2019-02" db="EMBL/GenBank/DDBJ databases">
        <title>Deep-cultivation of Planctomycetes and their phenomic and genomic characterization uncovers novel biology.</title>
        <authorList>
            <person name="Wiegand S."/>
            <person name="Jogler M."/>
            <person name="Boedeker C."/>
            <person name="Pinto D."/>
            <person name="Vollmers J."/>
            <person name="Rivas-Marin E."/>
            <person name="Kohn T."/>
            <person name="Peeters S.H."/>
            <person name="Heuer A."/>
            <person name="Rast P."/>
            <person name="Oberbeckmann S."/>
            <person name="Bunk B."/>
            <person name="Jeske O."/>
            <person name="Meyerdierks A."/>
            <person name="Storesund J.E."/>
            <person name="Kallscheuer N."/>
            <person name="Luecker S."/>
            <person name="Lage O.M."/>
            <person name="Pohl T."/>
            <person name="Merkel B.J."/>
            <person name="Hornburger P."/>
            <person name="Mueller R.-W."/>
            <person name="Bruemmer F."/>
            <person name="Labrenz M."/>
            <person name="Spormann A.M."/>
            <person name="Op den Camp H."/>
            <person name="Overmann J."/>
            <person name="Amann R."/>
            <person name="Jetten M.S.M."/>
            <person name="Mascher T."/>
            <person name="Medema M.H."/>
            <person name="Devos D.P."/>
            <person name="Kaster A.-K."/>
            <person name="Ovreas L."/>
            <person name="Rohde M."/>
            <person name="Galperin M.Y."/>
            <person name="Jogler C."/>
        </authorList>
    </citation>
    <scope>NUCLEOTIDE SEQUENCE [LARGE SCALE GENOMIC DNA]</scope>
    <source>
        <strain evidence="6 7">Poly30</strain>
    </source>
</reference>
<dbReference type="PROSITE" id="PS50893">
    <property type="entry name" value="ABC_TRANSPORTER_2"/>
    <property type="match status" value="1"/>
</dbReference>
<dbReference type="InterPro" id="IPR027417">
    <property type="entry name" value="P-loop_NTPase"/>
</dbReference>
<evidence type="ECO:0000313" key="7">
    <source>
        <dbReference type="Proteomes" id="UP000320390"/>
    </source>
</evidence>
<evidence type="ECO:0000256" key="4">
    <source>
        <dbReference type="ARBA" id="ARBA00022840"/>
    </source>
</evidence>
<dbReference type="Gene3D" id="3.40.50.300">
    <property type="entry name" value="P-loop containing nucleotide triphosphate hydrolases"/>
    <property type="match status" value="1"/>
</dbReference>
<dbReference type="SMART" id="SM00382">
    <property type="entry name" value="AAA"/>
    <property type="match status" value="1"/>
</dbReference>
<keyword evidence="7" id="KW-1185">Reference proteome</keyword>
<dbReference type="PANTHER" id="PTHR42734:SF17">
    <property type="entry name" value="METAL TRANSPORT SYSTEM ATP-BINDING PROTEIN TM_0124-RELATED"/>
    <property type="match status" value="1"/>
</dbReference>
<keyword evidence="3" id="KW-0547">Nucleotide-binding</keyword>
<dbReference type="PROSITE" id="PS00211">
    <property type="entry name" value="ABC_TRANSPORTER_1"/>
    <property type="match status" value="1"/>
</dbReference>
<dbReference type="Proteomes" id="UP000320390">
    <property type="component" value="Chromosome"/>
</dbReference>
<name>A0A518EXB6_9BACT</name>
<proteinExistence type="inferred from homology"/>
<evidence type="ECO:0000256" key="2">
    <source>
        <dbReference type="ARBA" id="ARBA00022448"/>
    </source>
</evidence>
<comment type="similarity">
    <text evidence="1">Belongs to the ABC transporter superfamily.</text>
</comment>
<dbReference type="PANTHER" id="PTHR42734">
    <property type="entry name" value="METAL TRANSPORT SYSTEM ATP-BINDING PROTEIN TM_0124-RELATED"/>
    <property type="match status" value="1"/>
</dbReference>
<dbReference type="InterPro" id="IPR003593">
    <property type="entry name" value="AAA+_ATPase"/>
</dbReference>
<evidence type="ECO:0000256" key="1">
    <source>
        <dbReference type="ARBA" id="ARBA00005417"/>
    </source>
</evidence>
<evidence type="ECO:0000313" key="6">
    <source>
        <dbReference type="EMBL" id="QDV08717.1"/>
    </source>
</evidence>
<dbReference type="EMBL" id="CP036434">
    <property type="protein sequence ID" value="QDV08717.1"/>
    <property type="molecule type" value="Genomic_DNA"/>
</dbReference>
<organism evidence="6 7">
    <name type="scientific">Saltatorellus ferox</name>
    <dbReference type="NCBI Taxonomy" id="2528018"/>
    <lineage>
        <taxon>Bacteria</taxon>
        <taxon>Pseudomonadati</taxon>
        <taxon>Planctomycetota</taxon>
        <taxon>Planctomycetia</taxon>
        <taxon>Planctomycetia incertae sedis</taxon>
        <taxon>Saltatorellus</taxon>
    </lineage>
</organism>
<dbReference type="InterPro" id="IPR003439">
    <property type="entry name" value="ABC_transporter-like_ATP-bd"/>
</dbReference>
<dbReference type="Pfam" id="PF00005">
    <property type="entry name" value="ABC_tran"/>
    <property type="match status" value="1"/>
</dbReference>
<sequence length="203" mass="21083">MRGVSLGYGDRTVLSGIDLELERGAFATVTGPSGSGKSTFLRAAAGLLPAESGAIERSFQRVGWVPQAESLGLLHPVSALEVASAGSARRGRAARTEAEAALEALGLAGRGASRFVELSGGQRQRVLVARALVQGAELLIFDEPTSALDDASSVLVREAVARRAREGATILYATHQPGELHGLETHRITTGGGGIQCEVLAWT</sequence>